<dbReference type="Proteomes" id="UP000244240">
    <property type="component" value="Unassembled WGS sequence"/>
</dbReference>
<name>A0A2T6C9I1_9BACL</name>
<accession>A0A2T6C9I1</accession>
<dbReference type="EMBL" id="QBKR01000001">
    <property type="protein sequence ID" value="PTX64977.1"/>
    <property type="molecule type" value="Genomic_DNA"/>
</dbReference>
<reference evidence="2 3" key="1">
    <citation type="submission" date="2018-04" db="EMBL/GenBank/DDBJ databases">
        <title>Genomic Encyclopedia of Archaeal and Bacterial Type Strains, Phase II (KMG-II): from individual species to whole genera.</title>
        <authorList>
            <person name="Goeker M."/>
        </authorList>
    </citation>
    <scope>NUCLEOTIDE SEQUENCE [LARGE SCALE GENOMIC DNA]</scope>
    <source>
        <strain evidence="2 3">DSM 45787</strain>
    </source>
</reference>
<evidence type="ECO:0000313" key="3">
    <source>
        <dbReference type="Proteomes" id="UP000244240"/>
    </source>
</evidence>
<evidence type="ECO:0000313" key="2">
    <source>
        <dbReference type="EMBL" id="PTX64977.1"/>
    </source>
</evidence>
<organism evidence="2 3">
    <name type="scientific">Melghirimyces profundicolus</name>
    <dbReference type="NCBI Taxonomy" id="1242148"/>
    <lineage>
        <taxon>Bacteria</taxon>
        <taxon>Bacillati</taxon>
        <taxon>Bacillota</taxon>
        <taxon>Bacilli</taxon>
        <taxon>Bacillales</taxon>
        <taxon>Thermoactinomycetaceae</taxon>
        <taxon>Melghirimyces</taxon>
    </lineage>
</organism>
<sequence>MGMTIEKKILALVTGRSSHFFRGRPGRSGKDGFSPGKNRGWYDSSAERPSQDHRSPLIHSKLYMSGDEGAGALVAAALDIRHPTEISVEALAEWGRKRGVDWSRPGRIWEAGPNHAGVTVYFCGVVGDPAIVERALLHIIQLAGASPYSWEMIRLIQRARGVCSWEDFMDACPLLLRSFREV</sequence>
<proteinExistence type="predicted"/>
<dbReference type="AlphaFoldDB" id="A0A2T6C9I1"/>
<protein>
    <submittedName>
        <fullName evidence="2">Uncharacterized protein</fullName>
    </submittedName>
</protein>
<keyword evidence="3" id="KW-1185">Reference proteome</keyword>
<feature type="region of interest" description="Disordered" evidence="1">
    <location>
        <begin position="21"/>
        <end position="53"/>
    </location>
</feature>
<comment type="caution">
    <text evidence="2">The sequence shown here is derived from an EMBL/GenBank/DDBJ whole genome shotgun (WGS) entry which is preliminary data.</text>
</comment>
<evidence type="ECO:0000256" key="1">
    <source>
        <dbReference type="SAM" id="MobiDB-lite"/>
    </source>
</evidence>
<gene>
    <name evidence="2" type="ORF">C8P63_101199</name>
</gene>